<name>A0ABP6ALS0_9ACTN</name>
<evidence type="ECO:0000256" key="4">
    <source>
        <dbReference type="ARBA" id="ARBA00022679"/>
    </source>
</evidence>
<protein>
    <recommendedName>
        <fullName evidence="9">4,4'-diaponeurosporenoate glycosyltransferase</fullName>
    </recommendedName>
</protein>
<comment type="pathway">
    <text evidence="7">Carotenoid biosynthesis; staphyloxanthin biosynthesis; staphyloxanthin from farnesyl diphosphate: step 4/5.</text>
</comment>
<dbReference type="InterPro" id="IPR001173">
    <property type="entry name" value="Glyco_trans_2-like"/>
</dbReference>
<evidence type="ECO:0000256" key="7">
    <source>
        <dbReference type="ARBA" id="ARBA00037904"/>
    </source>
</evidence>
<dbReference type="EMBL" id="BAAARY010000005">
    <property type="protein sequence ID" value="GAA2518415.1"/>
    <property type="molecule type" value="Genomic_DNA"/>
</dbReference>
<dbReference type="Gene3D" id="3.90.550.10">
    <property type="entry name" value="Spore Coat Polysaccharide Biosynthesis Protein SpsA, Chain A"/>
    <property type="match status" value="1"/>
</dbReference>
<evidence type="ECO:0000256" key="3">
    <source>
        <dbReference type="ARBA" id="ARBA00022676"/>
    </source>
</evidence>
<evidence type="ECO:0000259" key="11">
    <source>
        <dbReference type="Pfam" id="PF00535"/>
    </source>
</evidence>
<feature type="domain" description="Glycosyltransferase 2-like" evidence="11">
    <location>
        <begin position="6"/>
        <end position="97"/>
    </location>
</feature>
<organism evidence="12 13">
    <name type="scientific">Pilimelia columellifera subsp. columellifera</name>
    <dbReference type="NCBI Taxonomy" id="706583"/>
    <lineage>
        <taxon>Bacteria</taxon>
        <taxon>Bacillati</taxon>
        <taxon>Actinomycetota</taxon>
        <taxon>Actinomycetes</taxon>
        <taxon>Micromonosporales</taxon>
        <taxon>Micromonosporaceae</taxon>
        <taxon>Pilimelia</taxon>
    </lineage>
</organism>
<gene>
    <name evidence="12" type="ORF">GCM10010201_14140</name>
</gene>
<keyword evidence="13" id="KW-1185">Reference proteome</keyword>
<keyword evidence="3" id="KW-0328">Glycosyltransferase</keyword>
<reference evidence="13" key="1">
    <citation type="journal article" date="2019" name="Int. J. Syst. Evol. Microbiol.">
        <title>The Global Catalogue of Microorganisms (GCM) 10K type strain sequencing project: providing services to taxonomists for standard genome sequencing and annotation.</title>
        <authorList>
            <consortium name="The Broad Institute Genomics Platform"/>
            <consortium name="The Broad Institute Genome Sequencing Center for Infectious Disease"/>
            <person name="Wu L."/>
            <person name="Ma J."/>
        </authorList>
    </citation>
    <scope>NUCLEOTIDE SEQUENCE [LARGE SCALE GENOMIC DNA]</scope>
    <source>
        <strain evidence="13">JCM 3367</strain>
    </source>
</reference>
<comment type="subcellular location">
    <subcellularLocation>
        <location evidence="1">Cell membrane</location>
    </subcellularLocation>
</comment>
<sequence>MSAKISVVVPTVGRPSLSVLLAAVTGRGCADEILVVDDRRTPDPPLVIAPGVRLIRGPGRGPAAARNCGWQAAAGEWIAFLDDDVVPAANWSSVLRQDLLMAPASVGAVQGRLAVPLPADRRPTDWERCTSALAQGRWITADISYRRTALAAVGGFDERFPAAYREDAELAHRVRMAGWTLVRGARQAAHPVRPEGPWVSVRAQRGNADDALLRRLYGPRWRSALELPTGRRGNHVVICVAGALAVIAGLGSRRGTQVWTQMAALAAGLWAGGVAQFASARIRPGPRTATEVVTMAVTSAIIPQVAVSHWLHGWWRSRGAKPLMPVPPHRSAPSPSAGDGALAGAR</sequence>
<proteinExistence type="inferred from homology"/>
<dbReference type="SUPFAM" id="SSF53448">
    <property type="entry name" value="Nucleotide-diphospho-sugar transferases"/>
    <property type="match status" value="1"/>
</dbReference>
<evidence type="ECO:0000256" key="10">
    <source>
        <dbReference type="SAM" id="MobiDB-lite"/>
    </source>
</evidence>
<evidence type="ECO:0000313" key="12">
    <source>
        <dbReference type="EMBL" id="GAA2518415.1"/>
    </source>
</evidence>
<dbReference type="PANTHER" id="PTHR43646:SF2">
    <property type="entry name" value="GLYCOSYLTRANSFERASE 2-LIKE DOMAIN-CONTAINING PROTEIN"/>
    <property type="match status" value="1"/>
</dbReference>
<evidence type="ECO:0000256" key="5">
    <source>
        <dbReference type="ARBA" id="ARBA00023136"/>
    </source>
</evidence>
<keyword evidence="5" id="KW-0472">Membrane</keyword>
<evidence type="ECO:0000256" key="8">
    <source>
        <dbReference type="ARBA" id="ARBA00038120"/>
    </source>
</evidence>
<comment type="function">
    <text evidence="6">Catalyzes the glycosylation of 4,4'-diaponeurosporenoate, i.e. the esterification of glucose at the C1'' position with the carboxyl group of 4,4'-diaponeurosporenic acid, to form glycosyl-4,4'-diaponeurosporenoate. This is a step in the biosynthesis of staphyloxanthin, an orange pigment present in most staphylococci strains.</text>
</comment>
<feature type="region of interest" description="Disordered" evidence="10">
    <location>
        <begin position="325"/>
        <end position="346"/>
    </location>
</feature>
<dbReference type="RefSeq" id="WP_344170116.1">
    <property type="nucleotide sequence ID" value="NZ_BAAARY010000005.1"/>
</dbReference>
<comment type="similarity">
    <text evidence="8">Belongs to the glycosyltransferase 2 family. CrtQ subfamily.</text>
</comment>
<dbReference type="InterPro" id="IPR029044">
    <property type="entry name" value="Nucleotide-diphossugar_trans"/>
</dbReference>
<dbReference type="Pfam" id="PF00535">
    <property type="entry name" value="Glycos_transf_2"/>
    <property type="match status" value="1"/>
</dbReference>
<evidence type="ECO:0000256" key="2">
    <source>
        <dbReference type="ARBA" id="ARBA00022475"/>
    </source>
</evidence>
<evidence type="ECO:0000313" key="13">
    <source>
        <dbReference type="Proteomes" id="UP001499978"/>
    </source>
</evidence>
<dbReference type="PANTHER" id="PTHR43646">
    <property type="entry name" value="GLYCOSYLTRANSFERASE"/>
    <property type="match status" value="1"/>
</dbReference>
<comment type="caution">
    <text evidence="12">The sequence shown here is derived from an EMBL/GenBank/DDBJ whole genome shotgun (WGS) entry which is preliminary data.</text>
</comment>
<evidence type="ECO:0000256" key="1">
    <source>
        <dbReference type="ARBA" id="ARBA00004236"/>
    </source>
</evidence>
<keyword evidence="2" id="KW-1003">Cell membrane</keyword>
<dbReference type="Proteomes" id="UP001499978">
    <property type="component" value="Unassembled WGS sequence"/>
</dbReference>
<accession>A0ABP6ALS0</accession>
<evidence type="ECO:0000256" key="6">
    <source>
        <dbReference type="ARBA" id="ARBA00037281"/>
    </source>
</evidence>
<evidence type="ECO:0000256" key="9">
    <source>
        <dbReference type="ARBA" id="ARBA00040345"/>
    </source>
</evidence>
<keyword evidence="4" id="KW-0808">Transferase</keyword>